<evidence type="ECO:0000256" key="6">
    <source>
        <dbReference type="ARBA" id="ARBA00023212"/>
    </source>
</evidence>
<feature type="region of interest" description="Disordered" evidence="9">
    <location>
        <begin position="1339"/>
        <end position="1391"/>
    </location>
</feature>
<dbReference type="PANTHER" id="PTHR14014">
    <property type="entry name" value="TELOMERE REPEATS-BINDING BOUQUET FORMATION PROTEIN 1"/>
    <property type="match status" value="1"/>
</dbReference>
<dbReference type="STRING" id="8469.M7BXS4"/>
<dbReference type="Gene3D" id="1.25.10.10">
    <property type="entry name" value="Leucine-rich Repeat Variant"/>
    <property type="match status" value="1"/>
</dbReference>
<feature type="repeat" description="ARM" evidence="7">
    <location>
        <begin position="756"/>
        <end position="783"/>
    </location>
</feature>
<feature type="domain" description="THIF-type NAD/FAD binding fold" evidence="10">
    <location>
        <begin position="44"/>
        <end position="201"/>
    </location>
</feature>
<dbReference type="PROSITE" id="PS50176">
    <property type="entry name" value="ARM_REPEAT"/>
    <property type="match status" value="1"/>
</dbReference>
<gene>
    <name evidence="11" type="ORF">UY3_05926</name>
</gene>
<evidence type="ECO:0000256" key="9">
    <source>
        <dbReference type="SAM" id="MobiDB-lite"/>
    </source>
</evidence>
<dbReference type="GO" id="GO:0030286">
    <property type="term" value="C:dynein complex"/>
    <property type="evidence" value="ECO:0007669"/>
    <property type="project" value="UniProtKB-KW"/>
</dbReference>
<dbReference type="InterPro" id="IPR000225">
    <property type="entry name" value="Armadillo"/>
</dbReference>
<dbReference type="CDD" id="cd01493">
    <property type="entry name" value="APPBP1_RUB"/>
    <property type="match status" value="1"/>
</dbReference>
<evidence type="ECO:0000256" key="3">
    <source>
        <dbReference type="ARBA" id="ARBA00022701"/>
    </source>
</evidence>
<evidence type="ECO:0000313" key="12">
    <source>
        <dbReference type="Proteomes" id="UP000031443"/>
    </source>
</evidence>
<evidence type="ECO:0000256" key="2">
    <source>
        <dbReference type="ARBA" id="ARBA00022490"/>
    </source>
</evidence>
<evidence type="ECO:0000259" key="10">
    <source>
        <dbReference type="Pfam" id="PF00899"/>
    </source>
</evidence>
<dbReference type="InterPro" id="IPR000594">
    <property type="entry name" value="ThiF_NAD_FAD-bd"/>
</dbReference>
<dbReference type="InterPro" id="IPR011989">
    <property type="entry name" value="ARM-like"/>
</dbReference>
<reference evidence="12" key="1">
    <citation type="journal article" date="2013" name="Nat. Genet.">
        <title>The draft genomes of soft-shell turtle and green sea turtle yield insights into the development and evolution of the turtle-specific body plan.</title>
        <authorList>
            <person name="Wang Z."/>
            <person name="Pascual-Anaya J."/>
            <person name="Zadissa A."/>
            <person name="Li W."/>
            <person name="Niimura Y."/>
            <person name="Huang Z."/>
            <person name="Li C."/>
            <person name="White S."/>
            <person name="Xiong Z."/>
            <person name="Fang D."/>
            <person name="Wang B."/>
            <person name="Ming Y."/>
            <person name="Chen Y."/>
            <person name="Zheng Y."/>
            <person name="Kuraku S."/>
            <person name="Pignatelli M."/>
            <person name="Herrero J."/>
            <person name="Beal K."/>
            <person name="Nozawa M."/>
            <person name="Li Q."/>
            <person name="Wang J."/>
            <person name="Zhang H."/>
            <person name="Yu L."/>
            <person name="Shigenobu S."/>
            <person name="Wang J."/>
            <person name="Liu J."/>
            <person name="Flicek P."/>
            <person name="Searle S."/>
            <person name="Wang J."/>
            <person name="Kuratani S."/>
            <person name="Yin Y."/>
            <person name="Aken B."/>
            <person name="Zhang G."/>
            <person name="Irie N."/>
        </authorList>
    </citation>
    <scope>NUCLEOTIDE SEQUENCE [LARGE SCALE GENOMIC DNA]</scope>
</reference>
<keyword evidence="5" id="KW-0505">Motor protein</keyword>
<dbReference type="EMBL" id="KB523583">
    <property type="protein sequence ID" value="EMP36843.1"/>
    <property type="molecule type" value="Genomic_DNA"/>
</dbReference>
<keyword evidence="4" id="KW-0243">Dynein</keyword>
<sequence>MLSDSRAADPDGVQERAARTPGVLPAGPGAMAQQGGLSMKEQKYDRQLRLWGDHGQEALEAAHVCVINATATGTEILKNLVLPGIGSFTVVDGNQVTGEDVGNNMYAIGKNRAQSATELLQELNNDVSGNFVEESPDKLLDNDPSFFCRFNLVIATQLPESILVRLAEILWNSNIPLLVCRTYGLVGYMRIIIKEHPVVESHPDNALEDLRLDNPFPELREHIQSYDLDHMEKKKSELIPRNYKEKEAFRELIRQGILKNENGIPEDEENFEEAIKNVNTALNVTKIPSCIEDIFNDDRCINLTQQTPSFWILARAVKEFVAKEGQGNLPVRGTIPDMIADSGKFIKLQNVYREKAKKDAAAVGNHAAKLLQSVGKAPESISQKELKLLCSNSAFLRVVRCRSLSEEYGLNTFNKDEIISSMDNPDSEIVLYLMLRAVDRFYKQHGRYPGVYNYQVEDDIGKLKSCLSGFLQEYGLSVTVKDDYVHEFCRYGAAEPHTIAAFLGEMKTDLNLLLECLKYQMDSPASQKEALVTIYSICQQNSEASDYFREIGGLMFVNDLAKSSVHCIVKEAALFTLAVVMESNVYCQQTLCTSELFEDLIFFLTNKNSSVNLKRMSVYVILVLVSNNTRVQEYFVSVGGLDILAEVLIKLVRDSSKSYSSAKLAVVVTKTLDACIADNSAVGDVLVKYHIVSKLLRLLSYDTLDSGEKISIILTIGHCTEGCADSIRIGFAYTTTEILEVTVSYKENQYDLLQNNGLPLMIQLLTESQDEEVNKAATFVLQNCKQITEKLSLKINEYSLNLNDAEQLKMDLQIKERNLEDYWKKVKEILHRIELLEKEHDEETVRRQIFVDIPREAVMQMTPKYRKMNASDQKANTERTHTKMQCSQLNCKSDDLVRTTSANNQSSKNGILKTVTPVDASTRESEQNVTLHSADKLQTGSVQKGHTTNERTACEKKQCVPQTSEHLFKQPSLTVQNLKQAQVAGICLTPMKKTQSSISNIDDNLKKNINFREKYNLMPTYTKSDDGSGKTTLMAKVQGAEHSKKGRGLEYLYLNIHDEDRDDGTSESDHLPFIRDSGLCQKKGFLKTNKTLEENEGHQVNDQTRCNVWILDGDLYHKGLLKFAVSAENLQETLVVFVADMSRPWTVMESLQKWASVLREHIDKLRIPPEEMRDMEQKFIKEFQEYVEPEEGYQGSPQRRGPSSSGQEDENVTLPLGENVLTHNLGIPVLVVCTKCGFPSKKYELNADTREDVYSRTSELRTPELQTDWSTKHHIWNRKPAGWDNEKKIAILHENFTTVKPEDAYEDFIVKPPVRKLVHEKELAAEDEQVFLMKQQSLLAKQPATPTRASESPARGPAGSPRTQGRAGPVNVPSASPITSVKKPDPNIKNNAASEGVLASFFNSLLSKKTGPPGSPGAGGVQTTAKKSGQKTVLTNVQEELDRMTRKPDSMVTANSPTENEA</sequence>
<keyword evidence="6" id="KW-0206">Cytoskeleton</keyword>
<feature type="region of interest" description="Disordered" evidence="9">
    <location>
        <begin position="1"/>
        <end position="35"/>
    </location>
</feature>
<feature type="compositionally biased region" description="Polar residues" evidence="9">
    <location>
        <begin position="1421"/>
        <end position="1438"/>
    </location>
</feature>
<dbReference type="GO" id="GO:0070197">
    <property type="term" value="P:meiotic attachment of telomere to nuclear envelope"/>
    <property type="evidence" value="ECO:0007669"/>
    <property type="project" value="InterPro"/>
</dbReference>
<keyword evidence="2" id="KW-0963">Cytoplasm</keyword>
<dbReference type="GO" id="GO:0008641">
    <property type="term" value="F:ubiquitin-like modifier activating enzyme activity"/>
    <property type="evidence" value="ECO:0007669"/>
    <property type="project" value="InterPro"/>
</dbReference>
<dbReference type="InterPro" id="IPR016024">
    <property type="entry name" value="ARM-type_fold"/>
</dbReference>
<dbReference type="InterPro" id="IPR042359">
    <property type="entry name" value="TERB1"/>
</dbReference>
<feature type="compositionally biased region" description="Polar residues" evidence="9">
    <location>
        <begin position="1452"/>
        <end position="1462"/>
    </location>
</feature>
<protein>
    <submittedName>
        <fullName evidence="11">NEDD8-activating enzyme E1 regulatory subunit</fullName>
    </submittedName>
</protein>
<feature type="compositionally biased region" description="Basic and acidic residues" evidence="9">
    <location>
        <begin position="1440"/>
        <end position="1449"/>
    </location>
</feature>
<evidence type="ECO:0000256" key="4">
    <source>
        <dbReference type="ARBA" id="ARBA00023017"/>
    </source>
</evidence>
<dbReference type="SUPFAM" id="SSF69572">
    <property type="entry name" value="Activating enzymes of the ubiquitin-like proteins"/>
    <property type="match status" value="1"/>
</dbReference>
<feature type="compositionally biased region" description="Basic and acidic residues" evidence="9">
    <location>
        <begin position="1"/>
        <end position="18"/>
    </location>
</feature>
<accession>M7BXS4</accession>
<keyword evidence="8" id="KW-0175">Coiled coil</keyword>
<feature type="compositionally biased region" description="Polar residues" evidence="9">
    <location>
        <begin position="1339"/>
        <end position="1350"/>
    </location>
</feature>
<dbReference type="Proteomes" id="UP000031443">
    <property type="component" value="Unassembled WGS sequence"/>
</dbReference>
<dbReference type="InterPro" id="IPR022780">
    <property type="entry name" value="Dynein_light_int_chain"/>
</dbReference>
<dbReference type="PANTHER" id="PTHR14014:SF0">
    <property type="entry name" value="TELOMERE REPEATS-BINDING BOUQUET FORMATION PROTEIN 1"/>
    <property type="match status" value="1"/>
</dbReference>
<keyword evidence="12" id="KW-1185">Reference proteome</keyword>
<dbReference type="GO" id="GO:0007129">
    <property type="term" value="P:homologous chromosome pairing at meiosis"/>
    <property type="evidence" value="ECO:0007669"/>
    <property type="project" value="TreeGrafter"/>
</dbReference>
<dbReference type="Gene3D" id="3.40.50.720">
    <property type="entry name" value="NAD(P)-binding Rossmann-like Domain"/>
    <property type="match status" value="2"/>
</dbReference>
<dbReference type="Pfam" id="PF00899">
    <property type="entry name" value="ThiF"/>
    <property type="match status" value="1"/>
</dbReference>
<keyword evidence="3" id="KW-0493">Microtubule</keyword>
<evidence type="ECO:0000313" key="11">
    <source>
        <dbReference type="EMBL" id="EMP36843.1"/>
    </source>
</evidence>
<dbReference type="Pfam" id="PF05783">
    <property type="entry name" value="DLIC"/>
    <property type="match status" value="3"/>
</dbReference>
<evidence type="ECO:0000256" key="7">
    <source>
        <dbReference type="PROSITE-ProRule" id="PRU00259"/>
    </source>
</evidence>
<feature type="compositionally biased region" description="Low complexity" evidence="9">
    <location>
        <begin position="25"/>
        <end position="35"/>
    </location>
</feature>
<comment type="subcellular location">
    <subcellularLocation>
        <location evidence="1">Cytoplasm</location>
        <location evidence="1">Cytoskeleton</location>
    </subcellularLocation>
</comment>
<feature type="region of interest" description="Disordered" evidence="9">
    <location>
        <begin position="1405"/>
        <end position="1462"/>
    </location>
</feature>
<dbReference type="InterPro" id="IPR035985">
    <property type="entry name" value="Ubiquitin-activating_enz"/>
</dbReference>
<organism evidence="11 12">
    <name type="scientific">Chelonia mydas</name>
    <name type="common">Green sea-turtle</name>
    <name type="synonym">Chelonia agassizi</name>
    <dbReference type="NCBI Taxonomy" id="8469"/>
    <lineage>
        <taxon>Eukaryota</taxon>
        <taxon>Metazoa</taxon>
        <taxon>Chordata</taxon>
        <taxon>Craniata</taxon>
        <taxon>Vertebrata</taxon>
        <taxon>Euteleostomi</taxon>
        <taxon>Archelosauria</taxon>
        <taxon>Testudinata</taxon>
        <taxon>Testudines</taxon>
        <taxon>Cryptodira</taxon>
        <taxon>Durocryptodira</taxon>
        <taxon>Americhelydia</taxon>
        <taxon>Chelonioidea</taxon>
        <taxon>Cheloniidae</taxon>
        <taxon>Chelonia</taxon>
    </lineage>
</organism>
<dbReference type="eggNOG" id="KOG2016">
    <property type="taxonomic scope" value="Eukaryota"/>
</dbReference>
<evidence type="ECO:0000256" key="1">
    <source>
        <dbReference type="ARBA" id="ARBA00004245"/>
    </source>
</evidence>
<dbReference type="SUPFAM" id="SSF48371">
    <property type="entry name" value="ARM repeat"/>
    <property type="match status" value="1"/>
</dbReference>
<feature type="region of interest" description="Disordered" evidence="9">
    <location>
        <begin position="1189"/>
        <end position="1211"/>
    </location>
</feature>
<feature type="coiled-coil region" evidence="8">
    <location>
        <begin position="788"/>
        <end position="846"/>
    </location>
</feature>
<dbReference type="GO" id="GO:0005874">
    <property type="term" value="C:microtubule"/>
    <property type="evidence" value="ECO:0007669"/>
    <property type="project" value="UniProtKB-KW"/>
</dbReference>
<name>M7BXS4_CHEMY</name>
<feature type="compositionally biased region" description="Low complexity" evidence="9">
    <location>
        <begin position="1194"/>
        <end position="1206"/>
    </location>
</feature>
<evidence type="ECO:0000256" key="8">
    <source>
        <dbReference type="SAM" id="Coils"/>
    </source>
</evidence>
<proteinExistence type="predicted"/>
<evidence type="ECO:0000256" key="5">
    <source>
        <dbReference type="ARBA" id="ARBA00023175"/>
    </source>
</evidence>